<dbReference type="GO" id="GO:0046872">
    <property type="term" value="F:metal ion binding"/>
    <property type="evidence" value="ECO:0007669"/>
    <property type="project" value="UniProtKB-KW"/>
</dbReference>
<dbReference type="PANTHER" id="PTHR43122">
    <property type="entry name" value="FERREDOXIN SUBUNIT OF PYRUVATE:FLAVODOXIN OXIDOREDUCTASE-RELATED"/>
    <property type="match status" value="1"/>
</dbReference>
<dbReference type="InterPro" id="IPR017900">
    <property type="entry name" value="4Fe4S_Fe_S_CS"/>
</dbReference>
<proteinExistence type="predicted"/>
<evidence type="ECO:0000259" key="4">
    <source>
        <dbReference type="PROSITE" id="PS51379"/>
    </source>
</evidence>
<dbReference type="RefSeq" id="WP_179238389.1">
    <property type="nucleotide sequence ID" value="NZ_JACBNQ010000012.1"/>
</dbReference>
<dbReference type="PANTHER" id="PTHR43122:SF2">
    <property type="entry name" value="FERREDOXIN SUBUNIT OF PYRUVATE:FLAVODOXIN OXIDOREDUCTASE"/>
    <property type="match status" value="1"/>
</dbReference>
<name>A0A974BKC9_SEDHY</name>
<keyword evidence="3" id="KW-0411">Iron-sulfur</keyword>
<evidence type="ECO:0000256" key="1">
    <source>
        <dbReference type="ARBA" id="ARBA00022723"/>
    </source>
</evidence>
<feature type="domain" description="4Fe-4S ferredoxin-type" evidence="4">
    <location>
        <begin position="2"/>
        <end position="31"/>
    </location>
</feature>
<accession>A0A974BKC9</accession>
<keyword evidence="2" id="KW-0408">Iron</keyword>
<dbReference type="AlphaFoldDB" id="A0A974BKC9"/>
<protein>
    <submittedName>
        <fullName evidence="5">4Fe-4S binding protein</fullName>
    </submittedName>
</protein>
<dbReference type="Pfam" id="PF12838">
    <property type="entry name" value="Fer4_7"/>
    <property type="match status" value="1"/>
</dbReference>
<dbReference type="PROSITE" id="PS51379">
    <property type="entry name" value="4FE4S_FER_2"/>
    <property type="match status" value="2"/>
</dbReference>
<feature type="domain" description="4Fe-4S ferredoxin-type" evidence="4">
    <location>
        <begin position="38"/>
        <end position="68"/>
    </location>
</feature>
<keyword evidence="1" id="KW-0479">Metal-binding</keyword>
<reference evidence="5" key="1">
    <citation type="submission" date="2020-07" db="EMBL/GenBank/DDBJ databases">
        <title>Genomic analysis of a strain of Sedimentibacter Hydroxybenzoicus DSM7310.</title>
        <authorList>
            <person name="Ma S."/>
        </authorList>
    </citation>
    <scope>NUCLEOTIDE SEQUENCE</scope>
    <source>
        <strain evidence="5">DSM 7310</strain>
    </source>
</reference>
<dbReference type="InterPro" id="IPR017896">
    <property type="entry name" value="4Fe4S_Fe-S-bd"/>
</dbReference>
<comment type="caution">
    <text evidence="5">The sequence shown here is derived from an EMBL/GenBank/DDBJ whole genome shotgun (WGS) entry which is preliminary data.</text>
</comment>
<sequence>MSYSVVDKNYCKGCLRCISVCPKECLGLSGRTNDGGYDYVEFKEGSPCIGCALCYMVCPDVAITVHKEK</sequence>
<dbReference type="GO" id="GO:0051536">
    <property type="term" value="F:iron-sulfur cluster binding"/>
    <property type="evidence" value="ECO:0007669"/>
    <property type="project" value="UniProtKB-KW"/>
</dbReference>
<evidence type="ECO:0000313" key="6">
    <source>
        <dbReference type="Proteomes" id="UP000611629"/>
    </source>
</evidence>
<dbReference type="Gene3D" id="3.30.70.20">
    <property type="match status" value="1"/>
</dbReference>
<gene>
    <name evidence="5" type="ORF">HZF24_11095</name>
</gene>
<dbReference type="SUPFAM" id="SSF54862">
    <property type="entry name" value="4Fe-4S ferredoxins"/>
    <property type="match status" value="1"/>
</dbReference>
<evidence type="ECO:0000256" key="3">
    <source>
        <dbReference type="ARBA" id="ARBA00023014"/>
    </source>
</evidence>
<dbReference type="EMBL" id="JACBNQ010000012">
    <property type="protein sequence ID" value="NYB74682.1"/>
    <property type="molecule type" value="Genomic_DNA"/>
</dbReference>
<keyword evidence="6" id="KW-1185">Reference proteome</keyword>
<dbReference type="PROSITE" id="PS00198">
    <property type="entry name" value="4FE4S_FER_1"/>
    <property type="match status" value="1"/>
</dbReference>
<evidence type="ECO:0000256" key="2">
    <source>
        <dbReference type="ARBA" id="ARBA00023004"/>
    </source>
</evidence>
<organism evidence="5 6">
    <name type="scientific">Sedimentibacter hydroxybenzoicus DSM 7310</name>
    <dbReference type="NCBI Taxonomy" id="1123245"/>
    <lineage>
        <taxon>Bacteria</taxon>
        <taxon>Bacillati</taxon>
        <taxon>Bacillota</taxon>
        <taxon>Tissierellia</taxon>
        <taxon>Sedimentibacter</taxon>
    </lineage>
</organism>
<dbReference type="Proteomes" id="UP000611629">
    <property type="component" value="Unassembled WGS sequence"/>
</dbReference>
<evidence type="ECO:0000313" key="5">
    <source>
        <dbReference type="EMBL" id="NYB74682.1"/>
    </source>
</evidence>